<name>A0A6A6T439_9PLEO</name>
<dbReference type="Pfam" id="PF06985">
    <property type="entry name" value="HET"/>
    <property type="match status" value="1"/>
</dbReference>
<feature type="non-terminal residue" evidence="2">
    <location>
        <position position="1"/>
    </location>
</feature>
<feature type="non-terminal residue" evidence="2">
    <location>
        <position position="110"/>
    </location>
</feature>
<feature type="domain" description="Heterokaryon incompatibility" evidence="1">
    <location>
        <begin position="26"/>
        <end position="110"/>
    </location>
</feature>
<dbReference type="OrthoDB" id="2157530at2759"/>
<dbReference type="InterPro" id="IPR052895">
    <property type="entry name" value="HetReg/Transcr_Mod"/>
</dbReference>
<dbReference type="InterPro" id="IPR010730">
    <property type="entry name" value="HET"/>
</dbReference>
<sequence length="110" mass="12425">RPDGSDSSIQCDLRVINLEPGNFPSFAALSYVWGIATATEGHFVSCGVYTLRVTPNCHSALWHLRERLGGFTIWIDALCINQKDEEEKMYQISMMGDIYSKAETMYVWLG</sequence>
<organism evidence="2 3">
    <name type="scientific">Lophiostoma macrostomum CBS 122681</name>
    <dbReference type="NCBI Taxonomy" id="1314788"/>
    <lineage>
        <taxon>Eukaryota</taxon>
        <taxon>Fungi</taxon>
        <taxon>Dikarya</taxon>
        <taxon>Ascomycota</taxon>
        <taxon>Pezizomycotina</taxon>
        <taxon>Dothideomycetes</taxon>
        <taxon>Pleosporomycetidae</taxon>
        <taxon>Pleosporales</taxon>
        <taxon>Lophiostomataceae</taxon>
        <taxon>Lophiostoma</taxon>
    </lineage>
</organism>
<dbReference type="PANTHER" id="PTHR24148:SF64">
    <property type="entry name" value="HETEROKARYON INCOMPATIBILITY DOMAIN-CONTAINING PROTEIN"/>
    <property type="match status" value="1"/>
</dbReference>
<dbReference type="EMBL" id="MU004362">
    <property type="protein sequence ID" value="KAF2654540.1"/>
    <property type="molecule type" value="Genomic_DNA"/>
</dbReference>
<protein>
    <recommendedName>
        <fullName evidence="1">Heterokaryon incompatibility domain-containing protein</fullName>
    </recommendedName>
</protein>
<dbReference type="Proteomes" id="UP000799324">
    <property type="component" value="Unassembled WGS sequence"/>
</dbReference>
<evidence type="ECO:0000259" key="1">
    <source>
        <dbReference type="Pfam" id="PF06985"/>
    </source>
</evidence>
<keyword evidence="3" id="KW-1185">Reference proteome</keyword>
<evidence type="ECO:0000313" key="2">
    <source>
        <dbReference type="EMBL" id="KAF2654540.1"/>
    </source>
</evidence>
<dbReference type="PANTHER" id="PTHR24148">
    <property type="entry name" value="ANKYRIN REPEAT DOMAIN-CONTAINING PROTEIN 39 HOMOLOG-RELATED"/>
    <property type="match status" value="1"/>
</dbReference>
<proteinExistence type="predicted"/>
<accession>A0A6A6T439</accession>
<gene>
    <name evidence="2" type="ORF">K491DRAFT_564395</name>
</gene>
<evidence type="ECO:0000313" key="3">
    <source>
        <dbReference type="Proteomes" id="UP000799324"/>
    </source>
</evidence>
<reference evidence="2" key="1">
    <citation type="journal article" date="2020" name="Stud. Mycol.">
        <title>101 Dothideomycetes genomes: a test case for predicting lifestyles and emergence of pathogens.</title>
        <authorList>
            <person name="Haridas S."/>
            <person name="Albert R."/>
            <person name="Binder M."/>
            <person name="Bloem J."/>
            <person name="Labutti K."/>
            <person name="Salamov A."/>
            <person name="Andreopoulos B."/>
            <person name="Baker S."/>
            <person name="Barry K."/>
            <person name="Bills G."/>
            <person name="Bluhm B."/>
            <person name="Cannon C."/>
            <person name="Castanera R."/>
            <person name="Culley D."/>
            <person name="Daum C."/>
            <person name="Ezra D."/>
            <person name="Gonzalez J."/>
            <person name="Henrissat B."/>
            <person name="Kuo A."/>
            <person name="Liang C."/>
            <person name="Lipzen A."/>
            <person name="Lutzoni F."/>
            <person name="Magnuson J."/>
            <person name="Mondo S."/>
            <person name="Nolan M."/>
            <person name="Ohm R."/>
            <person name="Pangilinan J."/>
            <person name="Park H.-J."/>
            <person name="Ramirez L."/>
            <person name="Alfaro M."/>
            <person name="Sun H."/>
            <person name="Tritt A."/>
            <person name="Yoshinaga Y."/>
            <person name="Zwiers L.-H."/>
            <person name="Turgeon B."/>
            <person name="Goodwin S."/>
            <person name="Spatafora J."/>
            <person name="Crous P."/>
            <person name="Grigoriev I."/>
        </authorList>
    </citation>
    <scope>NUCLEOTIDE SEQUENCE</scope>
    <source>
        <strain evidence="2">CBS 122681</strain>
    </source>
</reference>
<dbReference type="AlphaFoldDB" id="A0A6A6T439"/>